<evidence type="ECO:0000256" key="4">
    <source>
        <dbReference type="ARBA" id="ARBA00022833"/>
    </source>
</evidence>
<keyword evidence="3 6" id="KW-0863">Zinc-finger</keyword>
<keyword evidence="4 6" id="KW-0862">Zinc</keyword>
<evidence type="ECO:0000256" key="6">
    <source>
        <dbReference type="RuleBase" id="RU365038"/>
    </source>
</evidence>
<feature type="region of interest" description="Disordered" evidence="8">
    <location>
        <begin position="1"/>
        <end position="31"/>
    </location>
</feature>
<proteinExistence type="inferred from homology"/>
<keyword evidence="2 6" id="KW-0479">Metal-binding</keyword>
<keyword evidence="10" id="KW-1185">Reference proteome</keyword>
<dbReference type="AlphaFoldDB" id="A0A4Y7LDD5"/>
<evidence type="ECO:0000256" key="8">
    <source>
        <dbReference type="SAM" id="MobiDB-lite"/>
    </source>
</evidence>
<keyword evidence="5 6" id="KW-0539">Nucleus</keyword>
<feature type="coiled-coil region" evidence="7">
    <location>
        <begin position="212"/>
        <end position="274"/>
    </location>
</feature>
<comment type="subcellular location">
    <subcellularLocation>
        <location evidence="1 6">Nucleus</location>
    </subcellularLocation>
</comment>
<evidence type="ECO:0000313" key="9">
    <source>
        <dbReference type="EMBL" id="RZC83236.1"/>
    </source>
</evidence>
<name>A0A4Y7LDD5_PAPSO</name>
<dbReference type="PANTHER" id="PTHR23163:SF8">
    <property type="entry name" value="E3 UBIQUITIN-PROTEIN LIGASE BRE1-LIKE 2"/>
    <property type="match status" value="1"/>
</dbReference>
<reference evidence="9 10" key="1">
    <citation type="journal article" date="2018" name="Science">
        <title>The opium poppy genome and morphinan production.</title>
        <authorList>
            <person name="Guo L."/>
            <person name="Winzer T."/>
            <person name="Yang X."/>
            <person name="Li Y."/>
            <person name="Ning Z."/>
            <person name="He Z."/>
            <person name="Teodor R."/>
            <person name="Lu Y."/>
            <person name="Bowser T.A."/>
            <person name="Graham I.A."/>
            <person name="Ye K."/>
        </authorList>
    </citation>
    <scope>NUCLEOTIDE SEQUENCE [LARGE SCALE GENOMIC DNA]</scope>
    <source>
        <strain evidence="10">cv. HN1</strain>
        <tissue evidence="9">Leaves</tissue>
    </source>
</reference>
<feature type="coiled-coil region" evidence="7">
    <location>
        <begin position="404"/>
        <end position="479"/>
    </location>
</feature>
<comment type="pathway">
    <text evidence="6">Protein modification; protein ubiquitination.</text>
</comment>
<keyword evidence="6" id="KW-0808">Transferase</keyword>
<accession>A0A4Y7LDD5</accession>
<evidence type="ECO:0000313" key="10">
    <source>
        <dbReference type="Proteomes" id="UP000316621"/>
    </source>
</evidence>
<evidence type="ECO:0000256" key="3">
    <source>
        <dbReference type="ARBA" id="ARBA00022771"/>
    </source>
</evidence>
<comment type="catalytic activity">
    <reaction evidence="6">
        <text>S-ubiquitinyl-[E2 ubiquitin-conjugating enzyme]-L-cysteine + [acceptor protein]-L-lysine = [E2 ubiquitin-conjugating enzyme]-L-cysteine + N(6)-ubiquitinyl-[acceptor protein]-L-lysine.</text>
        <dbReference type="EC" id="2.3.2.27"/>
    </reaction>
</comment>
<gene>
    <name evidence="9" type="ORF">C5167_046022</name>
</gene>
<organism evidence="9 10">
    <name type="scientific">Papaver somniferum</name>
    <name type="common">Opium poppy</name>
    <dbReference type="NCBI Taxonomy" id="3469"/>
    <lineage>
        <taxon>Eukaryota</taxon>
        <taxon>Viridiplantae</taxon>
        <taxon>Streptophyta</taxon>
        <taxon>Embryophyta</taxon>
        <taxon>Tracheophyta</taxon>
        <taxon>Spermatophyta</taxon>
        <taxon>Magnoliopsida</taxon>
        <taxon>Ranunculales</taxon>
        <taxon>Papaveraceae</taxon>
        <taxon>Papaveroideae</taxon>
        <taxon>Papaver</taxon>
    </lineage>
</organism>
<dbReference type="EC" id="2.3.2.27" evidence="6"/>
<keyword evidence="6" id="KW-0833">Ubl conjugation pathway</keyword>
<dbReference type="GO" id="GO:0016567">
    <property type="term" value="P:protein ubiquitination"/>
    <property type="evidence" value="ECO:0007669"/>
    <property type="project" value="UniProtKB-UniRule"/>
</dbReference>
<sequence length="1002" mass="113378">MENSDAEEPDKKRRHIDSVASAMAWSSPTSPDERTIDAAALQCENQKLIQQLDSHKHELHALEGKFKNLKEKQTSYDDKLIIVNRHWNQLVDDLVLLGVRAGRIHDGLKALDHTEQTKGSAASCPSEDKFLYILLESGPTEHSGGNGITKYVQEALSVRRSSTMSLMKYLEDTINYQRAQTEALELSLSGSLSEEDAIIQQHKLDDLMREEIKTLSEAIDILNLKHEEYADEIQTYITSHSTDQLEIKRIAGELDESLAEVEESRRKLINMKIQTSGSSGLHVPVMLTGNGSASPEQSSDKTLGLKELKSRIEEVKELAATRLSELQEAQEDNITLSKQLQDLENELKNDKFVLLSRPYHLLNDLLVHCNAEVDRYKGLIDSFQSDRNYMSRREKELSAKAESADATRTAVSKSETKIEELQIQLQKCIIERNDIEIKLEEAEQDSGKKDIKDEFRVMASALSKEMDMMEAQLNRWKDTAHEALSLREEAYSLKALLSAKTAEHESLSESCAEQMAEIKSLKALIENLQKEKQELQIFLDMHGQECFDKRDLLEIKESERRARAQAEVLKNALDEHSLELRVKAANEAESACQQRLSVAESEILDLRAKLDVSEREVLELTEAIKIKDSEAEAYIAEIETIGQAYEDMQTQHQHLVQQLVSESVKLKQAQSFLLYEKQALAKKLQQVHASVESSKQKISRSDDQMKSYLTEAGKACSEHRHLITTVDTSKWELADAEKELKWLRGAISSSEKEFEQNQRKVTELQRDLDRERIQRKKLDEDLREVNNKVSEMSLERREAAIQILQDEIKDCKAILKCGVCSDRPKEAPVIWAGRVCIFYVLLKAGFAGSPDSPFLSDVKTGNNDSGFSEWLGSFRGRSGEEKEANDKRKLVSKWHPTTKGTLKRSYRVPSKTVGKKLLKAIASLLSEDDHFLDASSHKGCQIRRESAHGESVCCNNVRALFDELPTPHLIGEITPFPAGPLTEKDYIKAEKLEKVLRSAASI</sequence>
<keyword evidence="6" id="KW-0156">Chromatin regulator</keyword>
<dbReference type="GO" id="GO:0061630">
    <property type="term" value="F:ubiquitin protein ligase activity"/>
    <property type="evidence" value="ECO:0007669"/>
    <property type="project" value="UniProtKB-EC"/>
</dbReference>
<dbReference type="PANTHER" id="PTHR23163">
    <property type="entry name" value="RING FINGER PROTEIN-RELATED"/>
    <property type="match status" value="1"/>
</dbReference>
<dbReference type="GO" id="GO:0033503">
    <property type="term" value="C:HULC complex"/>
    <property type="evidence" value="ECO:0007669"/>
    <property type="project" value="TreeGrafter"/>
</dbReference>
<dbReference type="OMA" id="QECMADR"/>
<protein>
    <recommendedName>
        <fullName evidence="6">E3 ubiquitin protein ligase</fullName>
        <ecNumber evidence="6">2.3.2.27</ecNumber>
    </recommendedName>
</protein>
<dbReference type="UniPathway" id="UPA00143"/>
<dbReference type="Proteomes" id="UP000316621">
    <property type="component" value="Chromosome 11"/>
</dbReference>
<evidence type="ECO:0000256" key="2">
    <source>
        <dbReference type="ARBA" id="ARBA00022723"/>
    </source>
</evidence>
<feature type="coiled-coil region" evidence="7">
    <location>
        <begin position="733"/>
        <end position="814"/>
    </location>
</feature>
<dbReference type="EMBL" id="CM010725">
    <property type="protein sequence ID" value="RZC83236.1"/>
    <property type="molecule type" value="Genomic_DNA"/>
</dbReference>
<dbReference type="Gramene" id="RZC83236">
    <property type="protein sequence ID" value="RZC83236"/>
    <property type="gene ID" value="C5167_046022"/>
</dbReference>
<keyword evidence="6 7" id="KW-0175">Coiled coil</keyword>
<evidence type="ECO:0000256" key="5">
    <source>
        <dbReference type="ARBA" id="ARBA00023242"/>
    </source>
</evidence>
<feature type="coiled-coil region" evidence="7">
    <location>
        <begin position="511"/>
        <end position="623"/>
    </location>
</feature>
<dbReference type="GO" id="GO:0008270">
    <property type="term" value="F:zinc ion binding"/>
    <property type="evidence" value="ECO:0007669"/>
    <property type="project" value="UniProtKB-KW"/>
</dbReference>
<feature type="coiled-coil region" evidence="7">
    <location>
        <begin position="305"/>
        <end position="346"/>
    </location>
</feature>
<evidence type="ECO:0000256" key="1">
    <source>
        <dbReference type="ARBA" id="ARBA00004123"/>
    </source>
</evidence>
<evidence type="ECO:0000256" key="7">
    <source>
        <dbReference type="SAM" id="Coils"/>
    </source>
</evidence>
<feature type="coiled-coil region" evidence="7">
    <location>
        <begin position="38"/>
        <end position="72"/>
    </location>
</feature>
<dbReference type="STRING" id="3469.A0A4Y7LDD5"/>
<comment type="similarity">
    <text evidence="6">Belongs to the BRE1 family.</text>
</comment>
<dbReference type="InterPro" id="IPR013956">
    <property type="entry name" value="E3_ubiquit_lig_Bre1"/>
</dbReference>
<dbReference type="GO" id="GO:0006325">
    <property type="term" value="P:chromatin organization"/>
    <property type="evidence" value="ECO:0007669"/>
    <property type="project" value="UniProtKB-KW"/>
</dbReference>
<dbReference type="GO" id="GO:0005634">
    <property type="term" value="C:nucleus"/>
    <property type="evidence" value="ECO:0007669"/>
    <property type="project" value="UniProtKB-SubCell"/>
</dbReference>